<keyword evidence="6" id="KW-0472">Membrane</keyword>
<reference evidence="10" key="1">
    <citation type="submission" date="2015-12" db="EMBL/GenBank/DDBJ databases">
        <title>Complete genome sequence of Lutibacter profundus strain LP1.</title>
        <authorList>
            <person name="Wissuwa J."/>
            <person name="Le Moine Bauer S."/>
            <person name="Stokke R."/>
            <person name="Dahle H."/>
            <person name="Steen I.H."/>
        </authorList>
    </citation>
    <scope>NUCLEOTIDE SEQUENCE [LARGE SCALE GENOMIC DNA]</scope>
    <source>
        <strain evidence="10">LP1</strain>
    </source>
</reference>
<dbReference type="GO" id="GO:1990281">
    <property type="term" value="C:efflux pump complex"/>
    <property type="evidence" value="ECO:0007669"/>
    <property type="project" value="TreeGrafter"/>
</dbReference>
<keyword evidence="5" id="KW-0812">Transmembrane</keyword>
<dbReference type="SUPFAM" id="SSF56954">
    <property type="entry name" value="Outer membrane efflux proteins (OEP)"/>
    <property type="match status" value="1"/>
</dbReference>
<dbReference type="RefSeq" id="WP_068207878.1">
    <property type="nucleotide sequence ID" value="NZ_CP013355.1"/>
</dbReference>
<dbReference type="PATRIC" id="fig|1622118.3.peg.1449"/>
<dbReference type="STRING" id="1622118.Lupro_07010"/>
<evidence type="ECO:0000256" key="4">
    <source>
        <dbReference type="ARBA" id="ARBA00022452"/>
    </source>
</evidence>
<comment type="similarity">
    <text evidence="2">Belongs to the outer membrane factor (OMF) (TC 1.B.17) family.</text>
</comment>
<dbReference type="EMBL" id="CP013355">
    <property type="protein sequence ID" value="AMC11011.1"/>
    <property type="molecule type" value="Genomic_DNA"/>
</dbReference>
<keyword evidence="7" id="KW-0998">Cell outer membrane</keyword>
<gene>
    <name evidence="9" type="ORF">Lupro_07010</name>
</gene>
<feature type="chain" id="PRO_5007066276" description="Transporter" evidence="8">
    <location>
        <begin position="20"/>
        <end position="442"/>
    </location>
</feature>
<evidence type="ECO:0000256" key="2">
    <source>
        <dbReference type="ARBA" id="ARBA00007613"/>
    </source>
</evidence>
<keyword evidence="4" id="KW-1134">Transmembrane beta strand</keyword>
<dbReference type="GO" id="GO:0009279">
    <property type="term" value="C:cell outer membrane"/>
    <property type="evidence" value="ECO:0007669"/>
    <property type="project" value="UniProtKB-SubCell"/>
</dbReference>
<evidence type="ECO:0000256" key="8">
    <source>
        <dbReference type="SAM" id="SignalP"/>
    </source>
</evidence>
<dbReference type="KEGG" id="lut:Lupro_07010"/>
<dbReference type="InterPro" id="IPR003423">
    <property type="entry name" value="OMP_efflux"/>
</dbReference>
<proteinExistence type="inferred from homology"/>
<dbReference type="GO" id="GO:0015562">
    <property type="term" value="F:efflux transmembrane transporter activity"/>
    <property type="evidence" value="ECO:0007669"/>
    <property type="project" value="InterPro"/>
</dbReference>
<evidence type="ECO:0000256" key="7">
    <source>
        <dbReference type="ARBA" id="ARBA00023237"/>
    </source>
</evidence>
<evidence type="ECO:0008006" key="11">
    <source>
        <dbReference type="Google" id="ProtNLM"/>
    </source>
</evidence>
<reference evidence="9 10" key="2">
    <citation type="journal article" date="2016" name="Int. J. Syst. Evol. Microbiol.">
        <title>Lutibacter profundi sp. nov., isolated from a deep-sea hydrothermal system on the Arctic Mid-Ocean Ridge and emended description of the genus Lutibacter.</title>
        <authorList>
            <person name="Le Moine Bauer S."/>
            <person name="Roalkvam I."/>
            <person name="Steen I.H."/>
            <person name="Dahle H."/>
        </authorList>
    </citation>
    <scope>NUCLEOTIDE SEQUENCE [LARGE SCALE GENOMIC DNA]</scope>
    <source>
        <strain evidence="9 10">LP1</strain>
    </source>
</reference>
<dbReference type="OrthoDB" id="9811587at2"/>
<comment type="subcellular location">
    <subcellularLocation>
        <location evidence="1">Cell outer membrane</location>
    </subcellularLocation>
</comment>
<protein>
    <recommendedName>
        <fullName evidence="11">Transporter</fullName>
    </recommendedName>
</protein>
<dbReference type="Pfam" id="PF02321">
    <property type="entry name" value="OEP"/>
    <property type="match status" value="2"/>
</dbReference>
<accession>A0A0X8G6I5</accession>
<dbReference type="PANTHER" id="PTHR30026">
    <property type="entry name" value="OUTER MEMBRANE PROTEIN TOLC"/>
    <property type="match status" value="1"/>
</dbReference>
<evidence type="ECO:0000256" key="6">
    <source>
        <dbReference type="ARBA" id="ARBA00023136"/>
    </source>
</evidence>
<evidence type="ECO:0000256" key="3">
    <source>
        <dbReference type="ARBA" id="ARBA00022448"/>
    </source>
</evidence>
<keyword evidence="3" id="KW-0813">Transport</keyword>
<name>A0A0X8G6I5_9FLAO</name>
<dbReference type="InterPro" id="IPR051906">
    <property type="entry name" value="TolC-like"/>
</dbReference>
<evidence type="ECO:0000256" key="5">
    <source>
        <dbReference type="ARBA" id="ARBA00022692"/>
    </source>
</evidence>
<dbReference type="Gene3D" id="1.20.1600.10">
    <property type="entry name" value="Outer membrane efflux proteins (OEP)"/>
    <property type="match status" value="1"/>
</dbReference>
<feature type="signal peptide" evidence="8">
    <location>
        <begin position="1"/>
        <end position="19"/>
    </location>
</feature>
<dbReference type="PANTHER" id="PTHR30026:SF20">
    <property type="entry name" value="OUTER MEMBRANE PROTEIN TOLC"/>
    <property type="match status" value="1"/>
</dbReference>
<keyword evidence="10" id="KW-1185">Reference proteome</keyword>
<dbReference type="Proteomes" id="UP000059672">
    <property type="component" value="Chromosome"/>
</dbReference>
<evidence type="ECO:0000313" key="9">
    <source>
        <dbReference type="EMBL" id="AMC11011.1"/>
    </source>
</evidence>
<dbReference type="GO" id="GO:0015288">
    <property type="term" value="F:porin activity"/>
    <property type="evidence" value="ECO:0007669"/>
    <property type="project" value="TreeGrafter"/>
</dbReference>
<organism evidence="9 10">
    <name type="scientific">Lutibacter profundi</name>
    <dbReference type="NCBI Taxonomy" id="1622118"/>
    <lineage>
        <taxon>Bacteria</taxon>
        <taxon>Pseudomonadati</taxon>
        <taxon>Bacteroidota</taxon>
        <taxon>Flavobacteriia</taxon>
        <taxon>Flavobacteriales</taxon>
        <taxon>Flavobacteriaceae</taxon>
        <taxon>Lutibacter</taxon>
    </lineage>
</organism>
<evidence type="ECO:0000256" key="1">
    <source>
        <dbReference type="ARBA" id="ARBA00004442"/>
    </source>
</evidence>
<sequence length="442" mass="49604">MRTKIVTALAFVFFITMNAQDKKWTLQECVNYALENNISVKRSELAIELKNEEIVNRKSGFYPTVSATTSQRLTFGSAQDRVTFRRVNATSHSTSVGINAGITIFNGFRIINQVEQSRIGLEASKYDLEKLKDDISLTVVNSYLNVLFNKENLKIAKSQIEVSQKQVSQVLRLVDAGVQPKSNLLEVEANLANDEQQVVTAQNSLDLALLDLAQTLQLDYVGFDIEDMVVNTPSELLMYDEALPIYKIALENRSEIKSAKLNVLSASKGIDIAKSGFLPTLSFNYNFGSAASFLDLASISNKAFFYQLDNNKNNSFSLSLNIPIFSGFRVKSNVNSAKINHEISQFNLEDTKLQLRKIIERAFMDAKAALKTYVAAEKNVASQELSFKNSQESYNLGVMTSFDFEQVKNRFLNAQSSLINAKYDFVFRTKVLDFYVGKSLID</sequence>
<dbReference type="AlphaFoldDB" id="A0A0X8G6I5"/>
<keyword evidence="8" id="KW-0732">Signal</keyword>
<evidence type="ECO:0000313" key="10">
    <source>
        <dbReference type="Proteomes" id="UP000059672"/>
    </source>
</evidence>